<gene>
    <name evidence="7 9" type="primary">htpG</name>
    <name evidence="9" type="ORF">HGG79_16385</name>
</gene>
<protein>
    <recommendedName>
        <fullName evidence="7">Chaperone protein HtpG</fullName>
    </recommendedName>
    <alternativeName>
        <fullName evidence="7">Heat shock protein HtpG</fullName>
    </alternativeName>
    <alternativeName>
        <fullName evidence="7">High temperature protein G</fullName>
    </alternativeName>
</protein>
<dbReference type="FunFam" id="3.30.230.80:FF:000002">
    <property type="entry name" value="Molecular chaperone HtpG"/>
    <property type="match status" value="1"/>
</dbReference>
<dbReference type="SUPFAM" id="SSF110942">
    <property type="entry name" value="HSP90 C-terminal domain"/>
    <property type="match status" value="1"/>
</dbReference>
<dbReference type="NCBIfam" id="NF003555">
    <property type="entry name" value="PRK05218.1"/>
    <property type="match status" value="1"/>
</dbReference>
<evidence type="ECO:0000256" key="7">
    <source>
        <dbReference type="HAMAP-Rule" id="MF_00505"/>
    </source>
</evidence>
<dbReference type="InterPro" id="IPR020568">
    <property type="entry name" value="Ribosomal_Su5_D2-typ_SF"/>
</dbReference>
<keyword evidence="6 7" id="KW-0143">Chaperone</keyword>
<dbReference type="SUPFAM" id="SSF55874">
    <property type="entry name" value="ATPase domain of HSP90 chaperone/DNA topoisomerase II/histidine kinase"/>
    <property type="match status" value="1"/>
</dbReference>
<organism evidence="9 10">
    <name type="scientific">Clostridium tetanomorphum</name>
    <dbReference type="NCBI Taxonomy" id="1553"/>
    <lineage>
        <taxon>Bacteria</taxon>
        <taxon>Bacillati</taxon>
        <taxon>Bacillota</taxon>
        <taxon>Clostridia</taxon>
        <taxon>Eubacteriales</taxon>
        <taxon>Clostridiaceae</taxon>
        <taxon>Clostridium</taxon>
    </lineage>
</organism>
<feature type="binding site" evidence="8">
    <location>
        <position position="82"/>
    </location>
    <ligand>
        <name>ATP</name>
        <dbReference type="ChEBI" id="CHEBI:30616"/>
    </ligand>
</feature>
<dbReference type="GO" id="GO:0016887">
    <property type="term" value="F:ATP hydrolysis activity"/>
    <property type="evidence" value="ECO:0007669"/>
    <property type="project" value="InterPro"/>
</dbReference>
<comment type="function">
    <text evidence="7">Molecular chaperone. Has ATPase activity.</text>
</comment>
<comment type="similarity">
    <text evidence="1 7">Belongs to the heat shock protein 90 family.</text>
</comment>
<feature type="binding site" evidence="8">
    <location>
        <begin position="117"/>
        <end position="122"/>
    </location>
    <ligand>
        <name>ATP</name>
        <dbReference type="ChEBI" id="CHEBI:30616"/>
    </ligand>
</feature>
<comment type="subunit">
    <text evidence="7">Homodimer.</text>
</comment>
<dbReference type="Gene3D" id="3.30.230.80">
    <property type="match status" value="1"/>
</dbReference>
<sequence>MEKKQFKAESKRLLDIMINSIYTHKEIFLRELISNASDAIDKIYYKALTDDSLNFKKDDYYIKLTTDKENRILKISDTGIGMTKEELDNNLGVIAQSGSLQFKKENELKDGYDIIGQFGVGFYSAFLVAEEVTVISKAFGSDEAYKWQSKGIDGYTIEPCDKESNGTEIILKIKSNTEDENFDEYLDEYRLKSIVKKYSDFIRYPIKMDVTTRKPKENSETEYEEYIEEQTINSMVPIWRKNKNELTKEDYENFYSEKHYGFDKPVKYIHTSVDGAVSYNAILFIPEKTPYDFYTKEYEKGLELYSNGVLIMNKCGDLLPDYFGFVKGIVDSEDLSLNISREILQHDRQLKLIAKNIKTKIKNELENLLKNDRDKYEKFYESFGRQLKYGVYSDFGINKEVLQDLLMFYSSKEKKMVTLNEYVSRMPEDQKYIYYAAGESNERIEKLPQIEIVLDKGYEVLYFTDDVDEFAIKMMIKYKEKEFKSISSGDLGIDVGEDEKSAESDDKENKELFECMKNILSDKVKDVRASKRLKNHPVCLSNDGELTIEMEKVLNSMPNNQNIKADKVLEININHSVFKSLKEAYEKDKDKLKLYTDLLYNQALLIEGLEINDPVEFTNNICKIMV</sequence>
<comment type="subcellular location">
    <subcellularLocation>
        <location evidence="7">Cytoplasm</location>
    </subcellularLocation>
</comment>
<dbReference type="GO" id="GO:0051082">
    <property type="term" value="F:unfolded protein binding"/>
    <property type="evidence" value="ECO:0007669"/>
    <property type="project" value="UniProtKB-UniRule"/>
</dbReference>
<dbReference type="Pfam" id="PF00183">
    <property type="entry name" value="HSP90"/>
    <property type="match status" value="1"/>
</dbReference>
<keyword evidence="2 7" id="KW-0963">Cytoplasm</keyword>
<evidence type="ECO:0000256" key="3">
    <source>
        <dbReference type="ARBA" id="ARBA00022741"/>
    </source>
</evidence>
<feature type="region of interest" description="C" evidence="7">
    <location>
        <begin position="553"/>
        <end position="626"/>
    </location>
</feature>
<dbReference type="GO" id="GO:0005524">
    <property type="term" value="F:ATP binding"/>
    <property type="evidence" value="ECO:0007669"/>
    <property type="project" value="UniProtKB-UniRule"/>
</dbReference>
<dbReference type="Gene3D" id="1.20.120.790">
    <property type="entry name" value="Heat shock protein 90, C-terminal domain"/>
    <property type="match status" value="1"/>
</dbReference>
<feature type="binding site" evidence="8">
    <location>
        <begin position="97"/>
        <end position="98"/>
    </location>
    <ligand>
        <name>ATP</name>
        <dbReference type="ChEBI" id="CHEBI:30616"/>
    </ligand>
</feature>
<feature type="binding site" evidence="8">
    <location>
        <position position="167"/>
    </location>
    <ligand>
        <name>ATP</name>
        <dbReference type="ChEBI" id="CHEBI:30616"/>
    </ligand>
</feature>
<evidence type="ECO:0000256" key="2">
    <source>
        <dbReference type="ARBA" id="ARBA00022490"/>
    </source>
</evidence>
<proteinExistence type="inferred from homology"/>
<keyword evidence="4 7" id="KW-0067">ATP-binding</keyword>
<dbReference type="PROSITE" id="PS00298">
    <property type="entry name" value="HSP90"/>
    <property type="match status" value="1"/>
</dbReference>
<reference evidence="9 10" key="1">
    <citation type="submission" date="2020-04" db="EMBL/GenBank/DDBJ databases">
        <title>Genomic insights into acetone-butanol-ethanol (ABE) fermentation by sequencing solventogenic clostridia strains.</title>
        <authorList>
            <person name="Brown S."/>
        </authorList>
    </citation>
    <scope>NUCLEOTIDE SEQUENCE [LARGE SCALE GENOMIC DNA]</scope>
    <source>
        <strain evidence="9 10">DJ011</strain>
    </source>
</reference>
<dbReference type="FunFam" id="3.40.50.11260:FF:000008">
    <property type="entry name" value="Chaperone protein HtpG"/>
    <property type="match status" value="1"/>
</dbReference>
<evidence type="ECO:0000256" key="1">
    <source>
        <dbReference type="ARBA" id="ARBA00008239"/>
    </source>
</evidence>
<dbReference type="Gene3D" id="3.30.565.10">
    <property type="entry name" value="Histidine kinase-like ATPase, C-terminal domain"/>
    <property type="match status" value="1"/>
</dbReference>
<dbReference type="InterPro" id="IPR037196">
    <property type="entry name" value="HSP90_C"/>
</dbReference>
<keyword evidence="3 7" id="KW-0547">Nucleotide-binding</keyword>
<dbReference type="Pfam" id="PF13589">
    <property type="entry name" value="HATPase_c_3"/>
    <property type="match status" value="1"/>
</dbReference>
<feature type="binding site" evidence="8">
    <location>
        <position position="77"/>
    </location>
    <ligand>
        <name>ATP</name>
        <dbReference type="ChEBI" id="CHEBI:30616"/>
    </ligand>
</feature>
<dbReference type="GO" id="GO:0005737">
    <property type="term" value="C:cytoplasm"/>
    <property type="evidence" value="ECO:0007669"/>
    <property type="project" value="UniProtKB-SubCell"/>
</dbReference>
<comment type="caution">
    <text evidence="9">The sequence shown here is derived from an EMBL/GenBank/DDBJ whole genome shotgun (WGS) entry which is preliminary data.</text>
</comment>
<evidence type="ECO:0000256" key="6">
    <source>
        <dbReference type="ARBA" id="ARBA00023186"/>
    </source>
</evidence>
<evidence type="ECO:0000256" key="4">
    <source>
        <dbReference type="ARBA" id="ARBA00022840"/>
    </source>
</evidence>
<name>A0A923ECJ9_CLOTT</name>
<dbReference type="InterPro" id="IPR019805">
    <property type="entry name" value="Heat_shock_protein_90_CS"/>
</dbReference>
<dbReference type="SUPFAM" id="SSF54211">
    <property type="entry name" value="Ribosomal protein S5 domain 2-like"/>
    <property type="match status" value="1"/>
</dbReference>
<evidence type="ECO:0000256" key="5">
    <source>
        <dbReference type="ARBA" id="ARBA00023016"/>
    </source>
</evidence>
<dbReference type="InterPro" id="IPR036890">
    <property type="entry name" value="HATPase_C_sf"/>
</dbReference>
<dbReference type="GO" id="GO:0140662">
    <property type="term" value="F:ATP-dependent protein folding chaperone"/>
    <property type="evidence" value="ECO:0007669"/>
    <property type="project" value="InterPro"/>
</dbReference>
<accession>A0A923ECJ9</accession>
<dbReference type="Proteomes" id="UP000563151">
    <property type="component" value="Unassembled WGS sequence"/>
</dbReference>
<dbReference type="EMBL" id="JAAZWO010000026">
    <property type="protein sequence ID" value="MBC2399336.1"/>
    <property type="molecule type" value="Genomic_DNA"/>
</dbReference>
<dbReference type="RefSeq" id="WP_035149386.1">
    <property type="nucleotide sequence ID" value="NZ_JAAZWO010000026.1"/>
</dbReference>
<feature type="binding site" evidence="8">
    <location>
        <position position="90"/>
    </location>
    <ligand>
        <name>ATP</name>
        <dbReference type="ChEBI" id="CHEBI:30616"/>
    </ligand>
</feature>
<dbReference type="InterPro" id="IPR001404">
    <property type="entry name" value="Hsp90_fam"/>
</dbReference>
<dbReference type="InterPro" id="IPR020575">
    <property type="entry name" value="Hsp90_N"/>
</dbReference>
<dbReference type="CDD" id="cd16927">
    <property type="entry name" value="HATPase_Hsp90-like"/>
    <property type="match status" value="1"/>
</dbReference>
<dbReference type="FunFam" id="1.20.120.790:FF:000006">
    <property type="entry name" value="Chaperone protein HtpG"/>
    <property type="match status" value="1"/>
</dbReference>
<keyword evidence="5 7" id="KW-0346">Stress response</keyword>
<dbReference type="FunFam" id="3.30.565.10:FF:000357">
    <property type="entry name" value="Heat shock protein HSP 90-beta"/>
    <property type="match status" value="1"/>
</dbReference>
<dbReference type="Gene3D" id="3.40.50.11260">
    <property type="match status" value="1"/>
</dbReference>
<feature type="binding site" evidence="8">
    <location>
        <position position="35"/>
    </location>
    <ligand>
        <name>ATP</name>
        <dbReference type="ChEBI" id="CHEBI:30616"/>
    </ligand>
</feature>
<feature type="binding site" evidence="8">
    <location>
        <position position="341"/>
    </location>
    <ligand>
        <name>ATP</name>
        <dbReference type="ChEBI" id="CHEBI:30616"/>
    </ligand>
</feature>
<dbReference type="HAMAP" id="MF_00505">
    <property type="entry name" value="HSP90"/>
    <property type="match status" value="1"/>
</dbReference>
<dbReference type="PRINTS" id="PR00775">
    <property type="entry name" value="HEATSHOCK90"/>
</dbReference>
<dbReference type="AlphaFoldDB" id="A0A923ECJ9"/>
<evidence type="ECO:0000313" key="10">
    <source>
        <dbReference type="Proteomes" id="UP000563151"/>
    </source>
</evidence>
<evidence type="ECO:0000256" key="8">
    <source>
        <dbReference type="PIRSR" id="PIRSR002583-1"/>
    </source>
</evidence>
<feature type="region of interest" description="A; substrate-binding" evidence="7">
    <location>
        <begin position="1"/>
        <end position="341"/>
    </location>
</feature>
<comment type="caution">
    <text evidence="7">Lacks conserved residue(s) required for the propagation of feature annotation.</text>
</comment>
<keyword evidence="10" id="KW-1185">Reference proteome</keyword>
<evidence type="ECO:0000313" key="9">
    <source>
        <dbReference type="EMBL" id="MBC2399336.1"/>
    </source>
</evidence>
<dbReference type="PANTHER" id="PTHR11528">
    <property type="entry name" value="HEAT SHOCK PROTEIN 90 FAMILY MEMBER"/>
    <property type="match status" value="1"/>
</dbReference>
<feature type="binding site" evidence="8">
    <location>
        <position position="31"/>
    </location>
    <ligand>
        <name>ATP</name>
        <dbReference type="ChEBI" id="CHEBI:30616"/>
    </ligand>
</feature>
<dbReference type="PIRSF" id="PIRSF002583">
    <property type="entry name" value="Hsp90"/>
    <property type="match status" value="1"/>
</dbReference>